<protein>
    <submittedName>
        <fullName evidence="1">DNA alkylation repair protein</fullName>
    </submittedName>
</protein>
<dbReference type="EMBL" id="JBHUIV010000025">
    <property type="protein sequence ID" value="MFD2203338.1"/>
    <property type="molecule type" value="Genomic_DNA"/>
</dbReference>
<sequence length="43" mass="5021">MVLKEIFEVAGILLIDKGDMVQKGYGWMLKAPVKQTKMRFLFF</sequence>
<comment type="caution">
    <text evidence="1">The sequence shown here is derived from an EMBL/GenBank/DDBJ whole genome shotgun (WGS) entry which is preliminary data.</text>
</comment>
<keyword evidence="2" id="KW-1185">Reference proteome</keyword>
<gene>
    <name evidence="1" type="ORF">ACFSKV_17295</name>
</gene>
<organism evidence="1 2">
    <name type="scientific">Shivajiella indica</name>
    <dbReference type="NCBI Taxonomy" id="872115"/>
    <lineage>
        <taxon>Bacteria</taxon>
        <taxon>Pseudomonadati</taxon>
        <taxon>Bacteroidota</taxon>
        <taxon>Cytophagia</taxon>
        <taxon>Cytophagales</taxon>
        <taxon>Cyclobacteriaceae</taxon>
        <taxon>Shivajiella</taxon>
    </lineage>
</organism>
<dbReference type="InterPro" id="IPR014825">
    <property type="entry name" value="DNA_alkylation"/>
</dbReference>
<evidence type="ECO:0000313" key="1">
    <source>
        <dbReference type="EMBL" id="MFD2203338.1"/>
    </source>
</evidence>
<evidence type="ECO:0000313" key="2">
    <source>
        <dbReference type="Proteomes" id="UP001597414"/>
    </source>
</evidence>
<dbReference type="Pfam" id="PF08713">
    <property type="entry name" value="DNA_alkylation"/>
    <property type="match status" value="1"/>
</dbReference>
<name>A0ABW5BB22_9BACT</name>
<reference evidence="2" key="1">
    <citation type="journal article" date="2019" name="Int. J. Syst. Evol. Microbiol.">
        <title>The Global Catalogue of Microorganisms (GCM) 10K type strain sequencing project: providing services to taxonomists for standard genome sequencing and annotation.</title>
        <authorList>
            <consortium name="The Broad Institute Genomics Platform"/>
            <consortium name="The Broad Institute Genome Sequencing Center for Infectious Disease"/>
            <person name="Wu L."/>
            <person name="Ma J."/>
        </authorList>
    </citation>
    <scope>NUCLEOTIDE SEQUENCE [LARGE SCALE GENOMIC DNA]</scope>
    <source>
        <strain evidence="2">KCTC 19812</strain>
    </source>
</reference>
<proteinExistence type="predicted"/>
<accession>A0ABW5BB22</accession>
<dbReference type="Proteomes" id="UP001597414">
    <property type="component" value="Unassembled WGS sequence"/>
</dbReference>
<dbReference type="RefSeq" id="WP_380805608.1">
    <property type="nucleotide sequence ID" value="NZ_JBHUIV010000025.1"/>
</dbReference>